<dbReference type="AlphaFoldDB" id="A0A9X2XT58"/>
<dbReference type="EMBL" id="JAOTIF010000001">
    <property type="protein sequence ID" value="MCU7547947.1"/>
    <property type="molecule type" value="Genomic_DNA"/>
</dbReference>
<organism evidence="1 2">
    <name type="scientific">Paraflavisolibacter caeni</name>
    <dbReference type="NCBI Taxonomy" id="2982496"/>
    <lineage>
        <taxon>Bacteria</taxon>
        <taxon>Pseudomonadati</taxon>
        <taxon>Bacteroidota</taxon>
        <taxon>Chitinophagia</taxon>
        <taxon>Chitinophagales</taxon>
        <taxon>Chitinophagaceae</taxon>
        <taxon>Paraflavisolibacter</taxon>
    </lineage>
</organism>
<comment type="caution">
    <text evidence="1">The sequence shown here is derived from an EMBL/GenBank/DDBJ whole genome shotgun (WGS) entry which is preliminary data.</text>
</comment>
<protein>
    <submittedName>
        <fullName evidence="1">Uncharacterized protein</fullName>
    </submittedName>
</protein>
<sequence length="64" mass="7195">MFDNMFGMNKGKAEGQVNELVDRLKERAGLSDEQANNVLETLKDFVVEKYPMLQGAVESIFGNK</sequence>
<proteinExistence type="predicted"/>
<dbReference type="RefSeq" id="WP_279295391.1">
    <property type="nucleotide sequence ID" value="NZ_JAOTIF010000001.1"/>
</dbReference>
<dbReference type="Proteomes" id="UP001155483">
    <property type="component" value="Unassembled WGS sequence"/>
</dbReference>
<reference evidence="1" key="1">
    <citation type="submission" date="2022-09" db="EMBL/GenBank/DDBJ databases">
        <authorList>
            <person name="Yuan C."/>
            <person name="Ke Z."/>
        </authorList>
    </citation>
    <scope>NUCLEOTIDE SEQUENCE</scope>
    <source>
        <strain evidence="1">LB-8</strain>
    </source>
</reference>
<gene>
    <name evidence="1" type="ORF">OCK74_02420</name>
</gene>
<reference evidence="1" key="2">
    <citation type="submission" date="2023-04" db="EMBL/GenBank/DDBJ databases">
        <title>Paracnuella aquatica gen. nov., sp. nov., a member of the family Chitinophagaceae isolated from a hot spring.</title>
        <authorList>
            <person name="Wang C."/>
        </authorList>
    </citation>
    <scope>NUCLEOTIDE SEQUENCE</scope>
    <source>
        <strain evidence="1">LB-8</strain>
    </source>
</reference>
<name>A0A9X2XT58_9BACT</name>
<keyword evidence="2" id="KW-1185">Reference proteome</keyword>
<evidence type="ECO:0000313" key="2">
    <source>
        <dbReference type="Proteomes" id="UP001155483"/>
    </source>
</evidence>
<accession>A0A9X2XT58</accession>
<evidence type="ECO:0000313" key="1">
    <source>
        <dbReference type="EMBL" id="MCU7547947.1"/>
    </source>
</evidence>